<dbReference type="Gene3D" id="3.90.180.10">
    <property type="entry name" value="Medium-chain alcohol dehydrogenases, catalytic domain"/>
    <property type="match status" value="1"/>
</dbReference>
<gene>
    <name evidence="8" type="ORF">C4520_19160</name>
</gene>
<evidence type="ECO:0000256" key="6">
    <source>
        <dbReference type="ARBA" id="ARBA00023002"/>
    </source>
</evidence>
<proteinExistence type="inferred from homology"/>
<dbReference type="AlphaFoldDB" id="A0A3A4N244"/>
<dbReference type="NCBIfam" id="TIGR02822">
    <property type="entry name" value="adh_fam_2"/>
    <property type="match status" value="1"/>
</dbReference>
<dbReference type="EC" id="1.1.1.1" evidence="3"/>
<feature type="domain" description="Enoyl reductase (ER)" evidence="7">
    <location>
        <begin position="15"/>
        <end position="329"/>
    </location>
</feature>
<comment type="caution">
    <text evidence="8">The sequence shown here is derived from an EMBL/GenBank/DDBJ whole genome shotgun (WGS) entry which is preliminary data.</text>
</comment>
<evidence type="ECO:0000313" key="9">
    <source>
        <dbReference type="Proteomes" id="UP000265882"/>
    </source>
</evidence>
<organism evidence="8 9">
    <name type="scientific">Abyssobacteria bacterium (strain SURF_5)</name>
    <dbReference type="NCBI Taxonomy" id="2093360"/>
    <lineage>
        <taxon>Bacteria</taxon>
        <taxon>Pseudomonadati</taxon>
        <taxon>Candidatus Hydrogenedentota</taxon>
        <taxon>Candidatus Abyssobacteria</taxon>
    </lineage>
</organism>
<evidence type="ECO:0000256" key="4">
    <source>
        <dbReference type="ARBA" id="ARBA00022723"/>
    </source>
</evidence>
<dbReference type="InterPro" id="IPR020843">
    <property type="entry name" value="ER"/>
</dbReference>
<keyword evidence="5" id="KW-0862">Zinc</keyword>
<accession>A0A3A4N244</accession>
<dbReference type="Pfam" id="PF00107">
    <property type="entry name" value="ADH_zinc_N"/>
    <property type="match status" value="1"/>
</dbReference>
<evidence type="ECO:0000313" key="8">
    <source>
        <dbReference type="EMBL" id="RJP16133.1"/>
    </source>
</evidence>
<dbReference type="GO" id="GO:0004022">
    <property type="term" value="F:alcohol dehydrogenase (NAD+) activity"/>
    <property type="evidence" value="ECO:0007669"/>
    <property type="project" value="UniProtKB-EC"/>
</dbReference>
<dbReference type="InterPro" id="IPR036291">
    <property type="entry name" value="NAD(P)-bd_dom_sf"/>
</dbReference>
<evidence type="ECO:0000256" key="5">
    <source>
        <dbReference type="ARBA" id="ARBA00022833"/>
    </source>
</evidence>
<dbReference type="GO" id="GO:0005737">
    <property type="term" value="C:cytoplasm"/>
    <property type="evidence" value="ECO:0007669"/>
    <property type="project" value="TreeGrafter"/>
</dbReference>
<comment type="cofactor">
    <cofactor evidence="1">
        <name>Zn(2+)</name>
        <dbReference type="ChEBI" id="CHEBI:29105"/>
    </cofactor>
</comment>
<protein>
    <recommendedName>
        <fullName evidence="3">alcohol dehydrogenase</fullName>
        <ecNumber evidence="3">1.1.1.1</ecNumber>
    </recommendedName>
</protein>
<reference evidence="8 9" key="1">
    <citation type="journal article" date="2017" name="ISME J.">
        <title>Energy and carbon metabolisms in a deep terrestrial subsurface fluid microbial community.</title>
        <authorList>
            <person name="Momper L."/>
            <person name="Jungbluth S.P."/>
            <person name="Lee M.D."/>
            <person name="Amend J.P."/>
        </authorList>
    </citation>
    <scope>NUCLEOTIDE SEQUENCE [LARGE SCALE GENOMIC DNA]</scope>
    <source>
        <strain evidence="8">SURF_5</strain>
    </source>
</reference>
<dbReference type="InterPro" id="IPR013154">
    <property type="entry name" value="ADH-like_N"/>
</dbReference>
<evidence type="ECO:0000256" key="3">
    <source>
        <dbReference type="ARBA" id="ARBA00013190"/>
    </source>
</evidence>
<dbReference type="InterPro" id="IPR014187">
    <property type="entry name" value="ADH_Zn_typ-2"/>
</dbReference>
<dbReference type="InterPro" id="IPR011032">
    <property type="entry name" value="GroES-like_sf"/>
</dbReference>
<keyword evidence="6 8" id="KW-0560">Oxidoreductase</keyword>
<dbReference type="Gene3D" id="3.40.50.720">
    <property type="entry name" value="NAD(P)-binding Rossmann-like Domain"/>
    <property type="match status" value="1"/>
</dbReference>
<dbReference type="Pfam" id="PF08240">
    <property type="entry name" value="ADH_N"/>
    <property type="match status" value="1"/>
</dbReference>
<dbReference type="SMART" id="SM00829">
    <property type="entry name" value="PKS_ER"/>
    <property type="match status" value="1"/>
</dbReference>
<dbReference type="PANTHER" id="PTHR42940:SF8">
    <property type="entry name" value="VACUOLAR PROTEIN SORTING-ASSOCIATED PROTEIN 11"/>
    <property type="match status" value="1"/>
</dbReference>
<dbReference type="PANTHER" id="PTHR42940">
    <property type="entry name" value="ALCOHOL DEHYDROGENASE 1-RELATED"/>
    <property type="match status" value="1"/>
</dbReference>
<dbReference type="InterPro" id="IPR013149">
    <property type="entry name" value="ADH-like_C"/>
</dbReference>
<dbReference type="Proteomes" id="UP000265882">
    <property type="component" value="Unassembled WGS sequence"/>
</dbReference>
<dbReference type="SUPFAM" id="SSF51735">
    <property type="entry name" value="NAD(P)-binding Rossmann-fold domains"/>
    <property type="match status" value="1"/>
</dbReference>
<dbReference type="EMBL" id="QZKU01000128">
    <property type="protein sequence ID" value="RJP16133.1"/>
    <property type="molecule type" value="Genomic_DNA"/>
</dbReference>
<sequence>MRAMVLKNQMPASQGPLIEQDVPQPVPAASEVRIRVDVCGVCHTDLHIVEGDLSVPSLPIIPGHQVIGRVDEWGPGVNGFQKGIRAGVPWLHSTCGHCHYCESGRENLCDSAQFTGLQVNGGFAEYMIAPADFCYPLPEAIPDVQAAPLLCAGIIGYRSLRLSEIQAGQVLGLYGFGASAHVTIQVARYWKCEVYVFSRSPQHRKHAEELGAVWTGRAGDEPPKPVDSAIIFAPAGELVPQALKALRKGGTLALAGIHMSAIPSFEYSLLYGERTVRSVANSTRQDAVELLELASRIPIQTDVEVYPLSEANSVLERLKRAEIRGAAVLKIG</sequence>
<dbReference type="SUPFAM" id="SSF50129">
    <property type="entry name" value="GroES-like"/>
    <property type="match status" value="1"/>
</dbReference>
<keyword evidence="4" id="KW-0479">Metal-binding</keyword>
<dbReference type="CDD" id="cd08298">
    <property type="entry name" value="CAD2"/>
    <property type="match status" value="1"/>
</dbReference>
<dbReference type="GO" id="GO:0046872">
    <property type="term" value="F:metal ion binding"/>
    <property type="evidence" value="ECO:0007669"/>
    <property type="project" value="UniProtKB-KW"/>
</dbReference>
<comment type="similarity">
    <text evidence="2">Belongs to the zinc-containing alcohol dehydrogenase family.</text>
</comment>
<evidence type="ECO:0000256" key="2">
    <source>
        <dbReference type="ARBA" id="ARBA00008072"/>
    </source>
</evidence>
<evidence type="ECO:0000259" key="7">
    <source>
        <dbReference type="SMART" id="SM00829"/>
    </source>
</evidence>
<evidence type="ECO:0000256" key="1">
    <source>
        <dbReference type="ARBA" id="ARBA00001947"/>
    </source>
</evidence>
<name>A0A3A4N244_ABYX5</name>